<feature type="region of interest" description="Disordered" evidence="1">
    <location>
        <begin position="153"/>
        <end position="186"/>
    </location>
</feature>
<sequence>MQATVRLITVLAAAAASLALAGAAQAQGHGGPRGPEVHGRGPGPGLVLDQRFHHDHWYPPRGYVVPALPGGAIAITFAGGSWYFHGGVWFRALGGRFTVVLPPVGIVVPVLPPSFVTLWIGGSPYYYANGVYYLAAPGQGYTVVAPPPDADAAKPAPIQGTAPATAAKPPPEPILYPRNGQSAEQTEADRQACNRWATTQPRAVADAEVFQRAVAACMDGRGYTVR</sequence>
<evidence type="ECO:0000313" key="3">
    <source>
        <dbReference type="EMBL" id="MEK8050817.1"/>
    </source>
</evidence>
<accession>A0ABU9CG21</accession>
<dbReference type="RefSeq" id="WP_341410510.1">
    <property type="nucleotide sequence ID" value="NZ_JBBUTH010000005.1"/>
</dbReference>
<feature type="compositionally biased region" description="Low complexity" evidence="1">
    <location>
        <begin position="153"/>
        <end position="167"/>
    </location>
</feature>
<dbReference type="InterPro" id="IPR045398">
    <property type="entry name" value="DUF6515"/>
</dbReference>
<organism evidence="3 4">
    <name type="scientific">Pseudaquabacterium inlustre</name>
    <dbReference type="NCBI Taxonomy" id="2984192"/>
    <lineage>
        <taxon>Bacteria</taxon>
        <taxon>Pseudomonadati</taxon>
        <taxon>Pseudomonadota</taxon>
        <taxon>Betaproteobacteria</taxon>
        <taxon>Burkholderiales</taxon>
        <taxon>Sphaerotilaceae</taxon>
        <taxon>Pseudaquabacterium</taxon>
    </lineage>
</organism>
<comment type="caution">
    <text evidence="3">The sequence shown here is derived from an EMBL/GenBank/DDBJ whole genome shotgun (WGS) entry which is preliminary data.</text>
</comment>
<dbReference type="EMBL" id="JBBUTH010000005">
    <property type="protein sequence ID" value="MEK8050817.1"/>
    <property type="molecule type" value="Genomic_DNA"/>
</dbReference>
<keyword evidence="2" id="KW-0732">Signal</keyword>
<evidence type="ECO:0000256" key="1">
    <source>
        <dbReference type="SAM" id="MobiDB-lite"/>
    </source>
</evidence>
<feature type="signal peptide" evidence="2">
    <location>
        <begin position="1"/>
        <end position="26"/>
    </location>
</feature>
<feature type="chain" id="PRO_5046709749" evidence="2">
    <location>
        <begin position="27"/>
        <end position="226"/>
    </location>
</feature>
<proteinExistence type="predicted"/>
<reference evidence="3 4" key="1">
    <citation type="submission" date="2024-04" db="EMBL/GenBank/DDBJ databases">
        <title>Novel species of the genus Ideonella isolated from streams.</title>
        <authorList>
            <person name="Lu H."/>
        </authorList>
    </citation>
    <scope>NUCLEOTIDE SEQUENCE [LARGE SCALE GENOMIC DNA]</scope>
    <source>
        <strain evidence="3 4">DXS22W</strain>
    </source>
</reference>
<evidence type="ECO:0000256" key="2">
    <source>
        <dbReference type="SAM" id="SignalP"/>
    </source>
</evidence>
<evidence type="ECO:0000313" key="4">
    <source>
        <dbReference type="Proteomes" id="UP001365405"/>
    </source>
</evidence>
<protein>
    <submittedName>
        <fullName evidence="3">DUF6515 family protein</fullName>
    </submittedName>
</protein>
<keyword evidence="4" id="KW-1185">Reference proteome</keyword>
<dbReference type="Proteomes" id="UP001365405">
    <property type="component" value="Unassembled WGS sequence"/>
</dbReference>
<name>A0ABU9CG21_9BURK</name>
<dbReference type="Pfam" id="PF20125">
    <property type="entry name" value="DUF6515"/>
    <property type="match status" value="1"/>
</dbReference>
<gene>
    <name evidence="3" type="ORF">AACH10_11270</name>
</gene>